<dbReference type="KEGG" id="mob:NCTC10112_00478"/>
<organism evidence="1 2">
    <name type="scientific">Metamycoplasma orale</name>
    <name type="common">Mycoplasma orale</name>
    <dbReference type="NCBI Taxonomy" id="2121"/>
    <lineage>
        <taxon>Bacteria</taxon>
        <taxon>Bacillati</taxon>
        <taxon>Mycoplasmatota</taxon>
        <taxon>Mycoplasmoidales</taxon>
        <taxon>Metamycoplasmataceae</taxon>
        <taxon>Metamycoplasma</taxon>
    </lineage>
</organism>
<protein>
    <submittedName>
        <fullName evidence="1">Uncharacterized protein</fullName>
    </submittedName>
</protein>
<dbReference type="Proteomes" id="UP000290482">
    <property type="component" value="Chromosome"/>
</dbReference>
<dbReference type="AlphaFoldDB" id="A0A448ZXD4"/>
<evidence type="ECO:0000313" key="2">
    <source>
        <dbReference type="Proteomes" id="UP000290482"/>
    </source>
</evidence>
<name>A0A448ZXD4_METOS</name>
<dbReference type="OrthoDB" id="403696at2"/>
<gene>
    <name evidence="1" type="ORF">NCTC10112_00478</name>
</gene>
<dbReference type="Gene3D" id="1.20.5.170">
    <property type="match status" value="1"/>
</dbReference>
<sequence>MCALCNERNFKEDMSTKKPFDEEKFSIKILSSFKYIMENDILPTFADKFGKKLKEEIMSEINPRFEKIEKDIAEIKKDIIELKSDVAMLKSFHTKDIKKYKAQNKIN</sequence>
<proteinExistence type="predicted"/>
<reference evidence="1 2" key="1">
    <citation type="submission" date="2019-01" db="EMBL/GenBank/DDBJ databases">
        <authorList>
            <consortium name="Pathogen Informatics"/>
        </authorList>
    </citation>
    <scope>NUCLEOTIDE SEQUENCE [LARGE SCALE GENOMIC DNA]</scope>
    <source>
        <strain evidence="1 2">NCTC10112</strain>
    </source>
</reference>
<accession>A0A448ZXD4</accession>
<dbReference type="RefSeq" id="WP_022936135.1">
    <property type="nucleotide sequence ID" value="NZ_LR214940.1"/>
</dbReference>
<evidence type="ECO:0000313" key="1">
    <source>
        <dbReference type="EMBL" id="VEU55891.1"/>
    </source>
</evidence>
<dbReference type="EMBL" id="LR214940">
    <property type="protein sequence ID" value="VEU55891.1"/>
    <property type="molecule type" value="Genomic_DNA"/>
</dbReference>
<keyword evidence="2" id="KW-1185">Reference proteome</keyword>